<evidence type="ECO:0000256" key="1">
    <source>
        <dbReference type="ARBA" id="ARBA00022741"/>
    </source>
</evidence>
<dbReference type="PROSITE" id="PS00676">
    <property type="entry name" value="SIGMA54_INTERACT_2"/>
    <property type="match status" value="1"/>
</dbReference>
<dbReference type="InterPro" id="IPR009057">
    <property type="entry name" value="Homeodomain-like_sf"/>
</dbReference>
<keyword evidence="2" id="KW-0067">ATP-binding</keyword>
<keyword evidence="4" id="KW-0805">Transcription regulation</keyword>
<dbReference type="InterPro" id="IPR027417">
    <property type="entry name" value="P-loop_NTPase"/>
</dbReference>
<comment type="caution">
    <text evidence="9">The sequence shown here is derived from an EMBL/GenBank/DDBJ whole genome shotgun (WGS) entry which is preliminary data.</text>
</comment>
<dbReference type="InterPro" id="IPR058031">
    <property type="entry name" value="AAA_lid_NorR"/>
</dbReference>
<evidence type="ECO:0000256" key="5">
    <source>
        <dbReference type="ARBA" id="ARBA00023125"/>
    </source>
</evidence>
<dbReference type="PROSITE" id="PS00688">
    <property type="entry name" value="SIGMA54_INTERACT_3"/>
    <property type="match status" value="1"/>
</dbReference>
<dbReference type="SUPFAM" id="SSF52540">
    <property type="entry name" value="P-loop containing nucleoside triphosphate hydrolases"/>
    <property type="match status" value="1"/>
</dbReference>
<evidence type="ECO:0000256" key="6">
    <source>
        <dbReference type="ARBA" id="ARBA00023159"/>
    </source>
</evidence>
<dbReference type="Pfam" id="PF02954">
    <property type="entry name" value="HTH_8"/>
    <property type="match status" value="1"/>
</dbReference>
<dbReference type="Pfam" id="PF25601">
    <property type="entry name" value="AAA_lid_14"/>
    <property type="match status" value="1"/>
</dbReference>
<protein>
    <recommendedName>
        <fullName evidence="8">Sigma-54 factor interaction domain-containing protein</fullName>
    </recommendedName>
</protein>
<dbReference type="FunFam" id="3.40.50.300:FF:000006">
    <property type="entry name" value="DNA-binding transcriptional regulator NtrC"/>
    <property type="match status" value="1"/>
</dbReference>
<dbReference type="Gene3D" id="3.40.50.300">
    <property type="entry name" value="P-loop containing nucleotide triphosphate hydrolases"/>
    <property type="match status" value="1"/>
</dbReference>
<dbReference type="EMBL" id="BMIP01000002">
    <property type="protein sequence ID" value="GGD64337.1"/>
    <property type="molecule type" value="Genomic_DNA"/>
</dbReference>
<dbReference type="OrthoDB" id="7324976at2"/>
<organism evidence="9 10">
    <name type="scientific">Croceicoccus mobilis</name>
    <dbReference type="NCBI Taxonomy" id="1703339"/>
    <lineage>
        <taxon>Bacteria</taxon>
        <taxon>Pseudomonadati</taxon>
        <taxon>Pseudomonadota</taxon>
        <taxon>Alphaproteobacteria</taxon>
        <taxon>Sphingomonadales</taxon>
        <taxon>Erythrobacteraceae</taxon>
        <taxon>Croceicoccus</taxon>
    </lineage>
</organism>
<dbReference type="InterPro" id="IPR002078">
    <property type="entry name" value="Sigma_54_int"/>
</dbReference>
<reference evidence="9" key="2">
    <citation type="submission" date="2020-09" db="EMBL/GenBank/DDBJ databases">
        <authorList>
            <person name="Sun Q."/>
            <person name="Zhou Y."/>
        </authorList>
    </citation>
    <scope>NUCLEOTIDE SEQUENCE</scope>
    <source>
        <strain evidence="9">CGMCC 1.15360</strain>
    </source>
</reference>
<dbReference type="SUPFAM" id="SSF46689">
    <property type="entry name" value="Homeodomain-like"/>
    <property type="match status" value="1"/>
</dbReference>
<keyword evidence="5" id="KW-0238">DNA-binding</keyword>
<dbReference type="GO" id="GO:0006355">
    <property type="term" value="P:regulation of DNA-templated transcription"/>
    <property type="evidence" value="ECO:0007669"/>
    <property type="project" value="InterPro"/>
</dbReference>
<dbReference type="Proteomes" id="UP000612349">
    <property type="component" value="Unassembled WGS sequence"/>
</dbReference>
<gene>
    <name evidence="9" type="ORF">GCM10010990_12260</name>
</gene>
<evidence type="ECO:0000259" key="8">
    <source>
        <dbReference type="PROSITE" id="PS50045"/>
    </source>
</evidence>
<dbReference type="PANTHER" id="PTHR32071:SF21">
    <property type="entry name" value="TRANSCRIPTIONAL REGULATORY PROTEIN FLGR"/>
    <property type="match status" value="1"/>
</dbReference>
<dbReference type="GO" id="GO:0000160">
    <property type="term" value="P:phosphorelay signal transduction system"/>
    <property type="evidence" value="ECO:0007669"/>
    <property type="project" value="UniProtKB-KW"/>
</dbReference>
<dbReference type="InterPro" id="IPR002197">
    <property type="entry name" value="HTH_Fis"/>
</dbReference>
<dbReference type="Gene3D" id="1.10.10.60">
    <property type="entry name" value="Homeodomain-like"/>
    <property type="match status" value="1"/>
</dbReference>
<dbReference type="GO" id="GO:0005524">
    <property type="term" value="F:ATP binding"/>
    <property type="evidence" value="ECO:0007669"/>
    <property type="project" value="UniProtKB-KW"/>
</dbReference>
<dbReference type="CDD" id="cd00009">
    <property type="entry name" value="AAA"/>
    <property type="match status" value="1"/>
</dbReference>
<dbReference type="RefSeq" id="WP_066775114.1">
    <property type="nucleotide sequence ID" value="NZ_BMIP01000002.1"/>
</dbReference>
<keyword evidence="7" id="KW-0804">Transcription</keyword>
<dbReference type="SMART" id="SM00382">
    <property type="entry name" value="AAA"/>
    <property type="match status" value="1"/>
</dbReference>
<dbReference type="PROSITE" id="PS50045">
    <property type="entry name" value="SIGMA54_INTERACT_4"/>
    <property type="match status" value="1"/>
</dbReference>
<dbReference type="GO" id="GO:0043565">
    <property type="term" value="F:sequence-specific DNA binding"/>
    <property type="evidence" value="ECO:0007669"/>
    <property type="project" value="InterPro"/>
</dbReference>
<dbReference type="Gene3D" id="1.10.8.60">
    <property type="match status" value="1"/>
</dbReference>
<feature type="domain" description="Sigma-54 factor interaction" evidence="8">
    <location>
        <begin position="96"/>
        <end position="324"/>
    </location>
</feature>
<dbReference type="AlphaFoldDB" id="A0A916YWA2"/>
<evidence type="ECO:0000256" key="7">
    <source>
        <dbReference type="ARBA" id="ARBA00023163"/>
    </source>
</evidence>
<dbReference type="Pfam" id="PF00158">
    <property type="entry name" value="Sigma54_activat"/>
    <property type="match status" value="1"/>
</dbReference>
<keyword evidence="3" id="KW-0902">Two-component regulatory system</keyword>
<proteinExistence type="predicted"/>
<dbReference type="PRINTS" id="PR01590">
    <property type="entry name" value="HTHFIS"/>
</dbReference>
<accession>A0A916YWA2</accession>
<keyword evidence="6" id="KW-0010">Activator</keyword>
<dbReference type="PANTHER" id="PTHR32071">
    <property type="entry name" value="TRANSCRIPTIONAL REGULATORY PROTEIN"/>
    <property type="match status" value="1"/>
</dbReference>
<evidence type="ECO:0000313" key="9">
    <source>
        <dbReference type="EMBL" id="GGD64337.1"/>
    </source>
</evidence>
<evidence type="ECO:0000256" key="3">
    <source>
        <dbReference type="ARBA" id="ARBA00023012"/>
    </source>
</evidence>
<dbReference type="InterPro" id="IPR025943">
    <property type="entry name" value="Sigma_54_int_dom_ATP-bd_2"/>
</dbReference>
<evidence type="ECO:0000313" key="10">
    <source>
        <dbReference type="Proteomes" id="UP000612349"/>
    </source>
</evidence>
<name>A0A916YWA2_9SPHN</name>
<keyword evidence="1" id="KW-0547">Nucleotide-binding</keyword>
<evidence type="ECO:0000256" key="4">
    <source>
        <dbReference type="ARBA" id="ARBA00023015"/>
    </source>
</evidence>
<sequence length="439" mass="47155">MTGVLFANTARSRHGALCQRVSAICETVLAGSNVFMRDAADTAPPPPAARVIDLDRSGPPGVTRLGPRHMRVSYRDPLSDTALGKVIAAMSGNDNPIAADPESLSIFALAQRLAASEIPVLINGPTGTGKEVLSRFIHMRSPRADRPFIAVNCAAMPETMLEAMLFGYQKGAFTGANAASEGFFRAADGGTLLLDEIAEMPINLQAKLLRALQESEVVPIGSSKPVKIDVRIIAACNRDLPVEVAEGRFREDLYYRLNVFPLTLSALRQRRNDIPMLAYALAMRHVPTGQQVPFFSDDAVAMLTAHSWPGNVRELENVVRRALLLANGEGVIAADHIVFDRPAILVEPAPVGGDNVRAIPLRPAAPARAAASDASLHDIVQHSESEAILRALDDHGGNRVRTAAALGISERTLRYRLASMRDAGVEMGRYAAGGARCRR</sequence>
<dbReference type="InterPro" id="IPR025944">
    <property type="entry name" value="Sigma_54_int_dom_CS"/>
</dbReference>
<dbReference type="InterPro" id="IPR003593">
    <property type="entry name" value="AAA+_ATPase"/>
</dbReference>
<evidence type="ECO:0000256" key="2">
    <source>
        <dbReference type="ARBA" id="ARBA00022840"/>
    </source>
</evidence>
<reference evidence="9" key="1">
    <citation type="journal article" date="2014" name="Int. J. Syst. Evol. Microbiol.">
        <title>Complete genome sequence of Corynebacterium casei LMG S-19264T (=DSM 44701T), isolated from a smear-ripened cheese.</title>
        <authorList>
            <consortium name="US DOE Joint Genome Institute (JGI-PGF)"/>
            <person name="Walter F."/>
            <person name="Albersmeier A."/>
            <person name="Kalinowski J."/>
            <person name="Ruckert C."/>
        </authorList>
    </citation>
    <scope>NUCLEOTIDE SEQUENCE</scope>
    <source>
        <strain evidence="9">CGMCC 1.15360</strain>
    </source>
</reference>
<keyword evidence="10" id="KW-1185">Reference proteome</keyword>